<dbReference type="Pfam" id="PF00270">
    <property type="entry name" value="DEAD"/>
    <property type="match status" value="2"/>
</dbReference>
<keyword evidence="4" id="KW-0378">Hydrolase</keyword>
<evidence type="ECO:0000259" key="8">
    <source>
        <dbReference type="PROSITE" id="PS51192"/>
    </source>
</evidence>
<evidence type="ECO:0000256" key="2">
    <source>
        <dbReference type="ARBA" id="ARBA00012025"/>
    </source>
</evidence>
<dbReference type="InterPro" id="IPR027417">
    <property type="entry name" value="P-loop_NTPase"/>
</dbReference>
<dbReference type="FunFam" id="3.40.50.300:FF:003287">
    <property type="entry name" value="U5 small nuclear ribonucleoprotein 200 kDa helicase"/>
    <property type="match status" value="1"/>
</dbReference>
<dbReference type="Pfam" id="PF02889">
    <property type="entry name" value="Sec63"/>
    <property type="match status" value="1"/>
</dbReference>
<dbReference type="FunFam" id="1.10.10.10:FF:000024">
    <property type="entry name" value="U5 small nuclear ribonucleoprotein helicase"/>
    <property type="match status" value="1"/>
</dbReference>
<dbReference type="InterPro" id="IPR007472">
    <property type="entry name" value="N-end_Aminoacyl_Trfase_C"/>
</dbReference>
<dbReference type="InterPro" id="IPR035892">
    <property type="entry name" value="C2_domain_sf"/>
</dbReference>
<dbReference type="FunFam" id="3.40.50.300:FF:000062">
    <property type="entry name" value="U5 small nuclear ribonucleoprotein helicase"/>
    <property type="match status" value="1"/>
</dbReference>
<dbReference type="SMART" id="SM00973">
    <property type="entry name" value="Sec63"/>
    <property type="match status" value="1"/>
</dbReference>
<keyword evidence="6" id="KW-0067">ATP-binding</keyword>
<dbReference type="EC" id="2.3.2.8" evidence="2"/>
<dbReference type="EMBL" id="JACAZE010000006">
    <property type="protein sequence ID" value="KAF7313724.1"/>
    <property type="molecule type" value="Genomic_DNA"/>
</dbReference>
<dbReference type="InterPro" id="IPR050474">
    <property type="entry name" value="Hel308_SKI2-like"/>
</dbReference>
<dbReference type="CDD" id="cd18795">
    <property type="entry name" value="SF2_C_Ski2"/>
    <property type="match status" value="1"/>
</dbReference>
<comment type="caution">
    <text evidence="10">The sequence shown here is derived from an EMBL/GenBank/DDBJ whole genome shotgun (WGS) entry which is preliminary data.</text>
</comment>
<feature type="domain" description="Helicase ATP-binding" evidence="8">
    <location>
        <begin position="1378"/>
        <end position="1541"/>
    </location>
</feature>
<reference evidence="10" key="1">
    <citation type="submission" date="2020-05" db="EMBL/GenBank/DDBJ databases">
        <title>Mycena genomes resolve the evolution of fungal bioluminescence.</title>
        <authorList>
            <person name="Tsai I.J."/>
        </authorList>
    </citation>
    <scope>NUCLEOTIDE SEQUENCE</scope>
    <source>
        <strain evidence="10">110903Hualien_Pintung</strain>
    </source>
</reference>
<dbReference type="Pfam" id="PF04377">
    <property type="entry name" value="ATE_C"/>
    <property type="match status" value="1"/>
</dbReference>
<dbReference type="PANTHER" id="PTHR47961:SF13">
    <property type="entry name" value="ACTIVATING SIGNAL COINTEGRATOR 1 COMPLEX SUBUNIT 3"/>
    <property type="match status" value="1"/>
</dbReference>
<accession>A0A8H6WCK7</accession>
<evidence type="ECO:0000256" key="1">
    <source>
        <dbReference type="ARBA" id="ARBA00009991"/>
    </source>
</evidence>
<keyword evidence="3" id="KW-0547">Nucleotide-binding</keyword>
<dbReference type="PROSITE" id="PS51192">
    <property type="entry name" value="HELICASE_ATP_BIND_1"/>
    <property type="match status" value="2"/>
</dbReference>
<dbReference type="InterPro" id="IPR011545">
    <property type="entry name" value="DEAD/DEAH_box_helicase_dom"/>
</dbReference>
<evidence type="ECO:0000313" key="11">
    <source>
        <dbReference type="Proteomes" id="UP000613580"/>
    </source>
</evidence>
<dbReference type="PROSITE" id="PS51194">
    <property type="entry name" value="HELICASE_CTER"/>
    <property type="match status" value="1"/>
</dbReference>
<dbReference type="GO" id="GO:0005524">
    <property type="term" value="F:ATP binding"/>
    <property type="evidence" value="ECO:0007669"/>
    <property type="project" value="UniProtKB-KW"/>
</dbReference>
<dbReference type="Gene3D" id="1.10.10.10">
    <property type="entry name" value="Winged helix-like DNA-binding domain superfamily/Winged helix DNA-binding domain"/>
    <property type="match status" value="2"/>
</dbReference>
<dbReference type="Proteomes" id="UP000613580">
    <property type="component" value="Unassembled WGS sequence"/>
</dbReference>
<dbReference type="InterPro" id="IPR001650">
    <property type="entry name" value="Helicase_C-like"/>
</dbReference>
<dbReference type="InterPro" id="IPR004179">
    <property type="entry name" value="Sec63-dom"/>
</dbReference>
<dbReference type="InterPro" id="IPR057842">
    <property type="entry name" value="WH_MER3"/>
</dbReference>
<dbReference type="SMART" id="SM00490">
    <property type="entry name" value="HELICc"/>
    <property type="match status" value="1"/>
</dbReference>
<dbReference type="GO" id="GO:0004386">
    <property type="term" value="F:helicase activity"/>
    <property type="evidence" value="ECO:0007669"/>
    <property type="project" value="UniProtKB-KW"/>
</dbReference>
<keyword evidence="5" id="KW-0347">Helicase</keyword>
<evidence type="ECO:0000313" key="10">
    <source>
        <dbReference type="EMBL" id="KAF7313724.1"/>
    </source>
</evidence>
<dbReference type="Gene3D" id="1.10.3380.10">
    <property type="entry name" value="Sec63 N-terminal domain-like domain"/>
    <property type="match status" value="1"/>
</dbReference>
<dbReference type="InterPro" id="IPR014001">
    <property type="entry name" value="Helicase_ATP-bd"/>
</dbReference>
<dbReference type="Pfam" id="PF23445">
    <property type="entry name" value="WHD_SNRNP200"/>
    <property type="match status" value="1"/>
</dbReference>
<feature type="domain" description="Helicase C-terminal" evidence="9">
    <location>
        <begin position="705"/>
        <end position="908"/>
    </location>
</feature>
<gene>
    <name evidence="10" type="ORF">HMN09_00529400</name>
</gene>
<dbReference type="SUPFAM" id="SSF52540">
    <property type="entry name" value="P-loop containing nucleoside triphosphate hydrolases"/>
    <property type="match status" value="4"/>
</dbReference>
<dbReference type="InterPro" id="IPR036388">
    <property type="entry name" value="WH-like_DNA-bd_sf"/>
</dbReference>
<organism evidence="10 11">
    <name type="scientific">Mycena chlorophos</name>
    <name type="common">Agaric fungus</name>
    <name type="synonym">Agaricus chlorophos</name>
    <dbReference type="NCBI Taxonomy" id="658473"/>
    <lineage>
        <taxon>Eukaryota</taxon>
        <taxon>Fungi</taxon>
        <taxon>Dikarya</taxon>
        <taxon>Basidiomycota</taxon>
        <taxon>Agaricomycotina</taxon>
        <taxon>Agaricomycetes</taxon>
        <taxon>Agaricomycetidae</taxon>
        <taxon>Agaricales</taxon>
        <taxon>Marasmiineae</taxon>
        <taxon>Mycenaceae</taxon>
        <taxon>Mycena</taxon>
    </lineage>
</organism>
<evidence type="ECO:0000256" key="5">
    <source>
        <dbReference type="ARBA" id="ARBA00022806"/>
    </source>
</evidence>
<evidence type="ECO:0000259" key="9">
    <source>
        <dbReference type="PROSITE" id="PS51194"/>
    </source>
</evidence>
<dbReference type="InterPro" id="IPR036390">
    <property type="entry name" value="WH_DNA-bd_sf"/>
</dbReference>
<evidence type="ECO:0000256" key="4">
    <source>
        <dbReference type="ARBA" id="ARBA00022801"/>
    </source>
</evidence>
<dbReference type="GO" id="GO:0016787">
    <property type="term" value="F:hydrolase activity"/>
    <property type="evidence" value="ECO:0007669"/>
    <property type="project" value="UniProtKB-KW"/>
</dbReference>
<dbReference type="Pfam" id="PF00271">
    <property type="entry name" value="Helicase_C"/>
    <property type="match status" value="1"/>
</dbReference>
<keyword evidence="11" id="KW-1185">Reference proteome</keyword>
<dbReference type="Gene3D" id="3.40.50.300">
    <property type="entry name" value="P-loop containing nucleotide triphosphate hydrolases"/>
    <property type="match status" value="4"/>
</dbReference>
<evidence type="ECO:0000256" key="7">
    <source>
        <dbReference type="SAM" id="MobiDB-lite"/>
    </source>
</evidence>
<dbReference type="SUPFAM" id="SSF46785">
    <property type="entry name" value="Winged helix' DNA-binding domain"/>
    <property type="match status" value="1"/>
</dbReference>
<feature type="domain" description="Helicase ATP-binding" evidence="8">
    <location>
        <begin position="542"/>
        <end position="674"/>
    </location>
</feature>
<dbReference type="SMART" id="SM00487">
    <property type="entry name" value="DEXDc"/>
    <property type="match status" value="1"/>
</dbReference>
<evidence type="ECO:0000256" key="3">
    <source>
        <dbReference type="ARBA" id="ARBA00022741"/>
    </source>
</evidence>
<dbReference type="Pfam" id="PF04376">
    <property type="entry name" value="ATE_N"/>
    <property type="match status" value="1"/>
</dbReference>
<protein>
    <recommendedName>
        <fullName evidence="2">arginyltransferase</fullName>
        <ecNumber evidence="2">2.3.2.8</ecNumber>
    </recommendedName>
</protein>
<dbReference type="Gene3D" id="2.60.40.150">
    <property type="entry name" value="C2 domain"/>
    <property type="match status" value="1"/>
</dbReference>
<dbReference type="GO" id="GO:0005634">
    <property type="term" value="C:nucleus"/>
    <property type="evidence" value="ECO:0007669"/>
    <property type="project" value="TreeGrafter"/>
</dbReference>
<sequence>MSVTVYKSLIDRGFRRSGTWCYLPDLPRSCCPLYTIRLDALEFKPSKSKRKLVNRWNKFCIGKEFPPQDNFTLPTSIRAAEAAVWKGKADHSFEVILEPSSYSEEKFELFCKYQGRCPRNGINSSLKKYEECIHQDDDNTPSSFRRFLVESPLRPIPIPYKKDPPSHLPTTYRSYHQLYRVDGVLIAVAVLDILPGCVSSVYFYYDPKWEDYSLGKLSAMREVALAAEIHEAGAPEAPFLYMGFYVHSCVKMRYKGEYSPSYLADPETFDWYPLHATCVPLLEKNRYACFSKPQDSTNEDPAGVPRRDLDVAPELLSEVNAVSTIRGSTLSVVPVNVSHIGAARAFPFAISMFSHFESLLGPAPQDTTTQDSHVLDAWKSFPQTTIDENEGSFTEDEGRGWDTVLDAYERVSGPHDWVIGKILARPDAEHLLLSLPLILLQPLHNDVSADILEVLGYDDMELVEKILESRALGLGKEVSTHQCDGLGAERRFGSWTIYSNRGLGPAITRAISRVSLLKTLGGEWKKGSAKTPPVHYSPVSRAPMKALASEIVRKFSKRLKWLSIEVRELTGDMQLTKAEIAQTQVIVTTPEKWDVVTRKPTGEGELASALRLLIIDEVHLLNEERGAVIETIVARTLRQVESSQSVIRIVGLSATLPNYMDVAEFLSVSRYKGLFYFDSSFRPVPLEQHFIGIKGKPNSPTSKRNLDNVTFKKVSELVAQGHQVMVFVHARKETVKAAQALREAALKEGSLDDFSCQEHEEWGRFRKSISESRNREMRELFEDGFGIHHAGMLRSDRNMMERMFEARAIKVLCCTATLAWGVNLPAHAVVIKGTQVYDSAKGAFVDLSVLDVLQVFGRAGRPGLESSGEGYICTTEDKLVHYLEAVTSQNPIESQFQGGMADSLNAEISLGTVANIRDGVRWLGYTYYFVRMRKNPFVYGIARDGDDPQLGSHRNDLMDIAARKLSEAKMIEYDRTSGELKATDLGRIASKYYIRHASIVIFNETFRPRMSEADVLGMLSRSTEFEQIQVRESEAKELEAMEEIIPCDVPVGEKPTEDRDDNGAKGGKNGRGPPVRSAGAKGTGENDPPRSGASTSQGKVNILLQGYISRLPVEDFALVSDTMYVAQNGGRIVRALLEIAISRKWANVSAVLMGLSKAIEKRLWPYDQPLRQFELKNDLFYNLERWADEWSPAELAGQSPEDLGNLLHMNKQHGQALLNAAQQFPSARVSYKLRPLGFDVLKIAVTLIPTFTWSKVHGSVEPFWLWVEDHQGVNIFQLSHLVFRPGSEAVDVDFVISIPERHPPPSVTIRFVSDRWMGAENETFVPLEGIVMPTSSHSHTPRLELPFLSTSVLRNPAVERLLSGRVHNFNSIQTQSFWPLMNTQWHSLLCAPGGSGKSTMMRVAAWLTISKAESAWVLVVAPTRSAESEIVSEFRMNTIPGVTVESNASLARPTQGKVIRTVTAGDLLAAISQRDPKLPLRGLDLVLCDNLEQLSPAYELAVSLLRHAVQLCPTRFIGFSNSLRDPADLANWLNVDSPALLSFRPRDRDQSLATSTLTFTVPHSAALFKAMAKPAYTAIQSASVGESAIIFVPSRSQCRPVAYDLITQCALEQETDKGFLSEGVPEHRLEDYLARLRDTTLIDVVSRGVGFFHEGVKRADRNLMLEMYAEGLVRVLIVPRDSCWTLPVRAGVVVVMGSQWVHASADGKDRQLRDYGLEEMVRMQSRAVRHAGIGHFHLFCQVEAKDTFLRFLEDGLPLESSLMGSAELRSWYQSRAHLDKQQLVDALSFTFLARRIATNPTYYDCAGSARDENLSRLVDELVYSSAPGS</sequence>
<dbReference type="OrthoDB" id="5575at2759"/>
<name>A0A8H6WCK7_MYCCL</name>
<dbReference type="GO" id="GO:0004057">
    <property type="term" value="F:arginyl-tRNA--protein transferase activity"/>
    <property type="evidence" value="ECO:0007669"/>
    <property type="project" value="UniProtKB-EC"/>
</dbReference>
<comment type="similarity">
    <text evidence="1">Belongs to the R-transferase family.</text>
</comment>
<feature type="compositionally biased region" description="Basic and acidic residues" evidence="7">
    <location>
        <begin position="1054"/>
        <end position="1063"/>
    </location>
</feature>
<proteinExistence type="inferred from homology"/>
<dbReference type="SUPFAM" id="SSF158702">
    <property type="entry name" value="Sec63 N-terminal domain-like"/>
    <property type="match status" value="1"/>
</dbReference>
<dbReference type="GO" id="GO:0003676">
    <property type="term" value="F:nucleic acid binding"/>
    <property type="evidence" value="ECO:0007669"/>
    <property type="project" value="InterPro"/>
</dbReference>
<feature type="region of interest" description="Disordered" evidence="7">
    <location>
        <begin position="1044"/>
        <end position="1096"/>
    </location>
</feature>
<dbReference type="PANTHER" id="PTHR47961">
    <property type="entry name" value="DNA POLYMERASE THETA, PUTATIVE (AFU_ORTHOLOGUE AFUA_1G05260)-RELATED"/>
    <property type="match status" value="1"/>
</dbReference>
<dbReference type="InterPro" id="IPR007471">
    <property type="entry name" value="N-end_Aminoacyl_Trfase_N"/>
</dbReference>
<evidence type="ECO:0000256" key="6">
    <source>
        <dbReference type="ARBA" id="ARBA00022840"/>
    </source>
</evidence>